<dbReference type="PROSITE" id="PS50111">
    <property type="entry name" value="CHEMOTAXIS_TRANSDUC_2"/>
    <property type="match status" value="1"/>
</dbReference>
<dbReference type="EMBL" id="CP058649">
    <property type="protein sequence ID" value="QUI21520.1"/>
    <property type="molecule type" value="Genomic_DNA"/>
</dbReference>
<keyword evidence="1 3" id="KW-0807">Transducer</keyword>
<dbReference type="RefSeq" id="WP_212696990.1">
    <property type="nucleotide sequence ID" value="NZ_CP058649.1"/>
</dbReference>
<keyword evidence="9" id="KW-1185">Reference proteome</keyword>
<evidence type="ECO:0000259" key="6">
    <source>
        <dbReference type="PROSITE" id="PS50111"/>
    </source>
</evidence>
<evidence type="ECO:0000313" key="9">
    <source>
        <dbReference type="Proteomes" id="UP000683246"/>
    </source>
</evidence>
<protein>
    <submittedName>
        <fullName evidence="8">Methyl-accepting chemotaxis protein</fullName>
    </submittedName>
</protein>
<feature type="region of interest" description="Disordered" evidence="4">
    <location>
        <begin position="1"/>
        <end position="48"/>
    </location>
</feature>
<dbReference type="PANTHER" id="PTHR32089:SF112">
    <property type="entry name" value="LYSOZYME-LIKE PROTEIN-RELATED"/>
    <property type="match status" value="1"/>
</dbReference>
<feature type="compositionally biased region" description="Basic residues" evidence="4">
    <location>
        <begin position="25"/>
        <end position="39"/>
    </location>
</feature>
<dbReference type="GO" id="GO:0007165">
    <property type="term" value="P:signal transduction"/>
    <property type="evidence" value="ECO:0007669"/>
    <property type="project" value="UniProtKB-KW"/>
</dbReference>
<proteinExistence type="inferred from homology"/>
<comment type="similarity">
    <text evidence="2">Belongs to the methyl-accepting chemotaxis (MCP) protein family.</text>
</comment>
<dbReference type="SMART" id="SM00283">
    <property type="entry name" value="MA"/>
    <property type="match status" value="1"/>
</dbReference>
<evidence type="ECO:0000256" key="3">
    <source>
        <dbReference type="PROSITE-ProRule" id="PRU00284"/>
    </source>
</evidence>
<dbReference type="Proteomes" id="UP000683246">
    <property type="component" value="Chromosome"/>
</dbReference>
<evidence type="ECO:0000256" key="5">
    <source>
        <dbReference type="SAM" id="Phobius"/>
    </source>
</evidence>
<evidence type="ECO:0000256" key="2">
    <source>
        <dbReference type="ARBA" id="ARBA00029447"/>
    </source>
</evidence>
<name>A0A8J8SFD4_9FIRM</name>
<organism evidence="8 9">
    <name type="scientific">Vallitalea pronyensis</name>
    <dbReference type="NCBI Taxonomy" id="1348613"/>
    <lineage>
        <taxon>Bacteria</taxon>
        <taxon>Bacillati</taxon>
        <taxon>Bacillota</taxon>
        <taxon>Clostridia</taxon>
        <taxon>Lachnospirales</taxon>
        <taxon>Vallitaleaceae</taxon>
        <taxon>Vallitalea</taxon>
    </lineage>
</organism>
<gene>
    <name evidence="8" type="ORF">HZI73_04090</name>
</gene>
<dbReference type="KEGG" id="vpy:HZI73_04090"/>
<accession>A0A8J8SFD4</accession>
<dbReference type="InterPro" id="IPR003660">
    <property type="entry name" value="HAMP_dom"/>
</dbReference>
<dbReference type="Gene3D" id="1.10.287.950">
    <property type="entry name" value="Methyl-accepting chemotaxis protein"/>
    <property type="match status" value="1"/>
</dbReference>
<feature type="domain" description="Methyl-accepting transducer" evidence="6">
    <location>
        <begin position="438"/>
        <end position="695"/>
    </location>
</feature>
<feature type="compositionally biased region" description="Basic residues" evidence="4">
    <location>
        <begin position="1"/>
        <end position="18"/>
    </location>
</feature>
<dbReference type="SUPFAM" id="SSF58104">
    <property type="entry name" value="Methyl-accepting chemotaxis protein (MCP) signaling domain"/>
    <property type="match status" value="1"/>
</dbReference>
<evidence type="ECO:0000256" key="4">
    <source>
        <dbReference type="SAM" id="MobiDB-lite"/>
    </source>
</evidence>
<dbReference type="CDD" id="cd06225">
    <property type="entry name" value="HAMP"/>
    <property type="match status" value="1"/>
</dbReference>
<dbReference type="PROSITE" id="PS50885">
    <property type="entry name" value="HAMP"/>
    <property type="match status" value="1"/>
</dbReference>
<keyword evidence="5" id="KW-0812">Transmembrane</keyword>
<feature type="domain" description="HAMP" evidence="7">
    <location>
        <begin position="367"/>
        <end position="419"/>
    </location>
</feature>
<sequence length="725" mass="80463">MKQKRKPPKLKFAKKTKKVKEPKVKKITKSSKKTMKKVKEKKEKRTRDMKDVTNYDKAIQERLPLKVKLMLSHTIMAILPILIVALVILSQVRKGVTNQVGSQNEKLVTSISMNINMKLDEMENISMVIMGDDSLMKAVSKTEADYENLFDMIKERESLINEKLFSVHYSNYNIENILILKRNETISSKSAKDQIEEGFFESEAYEQVNAAKGRAVWFSNFGQNKDSVYIMRKLSRMSTAEEIGILVIEVKKSYIAEAFNLLDDEVDGYLLCDQGLIIDHSHNENIGEKFADFSEITSRITEDSKVGDFMQKGKMTAYAMSKNNWYFVEQVPTNKFLGLIQSITGVIVWLCVLICVLAAIIAFIVSMNISYPIRYIQKKMKLVEEGDLTAVSNIKGKHDMGQLSKSYNAMLDSTKKLILNTQGLTQVVATNSSEVSSIAQHSAAGSREVMVAVESVSQGAMEQATDAERAASVVQALVGKVNDTENYFNNVVEATNNTKEISVEAASIITELNESTAESSELSGHIKSDISELVDKFQEILKIIGLIDGISEQSNLLALNAAIEAAQAGEAGRGFAVVADEVRKLAVQSKDAARDISTIVKKVHQATNKTAQMIEDGSDIYTRQQQAVRKTDDAFNLIVYNMDAIKEKVEQVFAMLSGLEETQNEAIDSITSIASIAQESAAAIEEVLATGEEQTSSAEQLVQMSNELTGVIQDMNKSLEGFKIK</sequence>
<reference evidence="8" key="1">
    <citation type="submission" date="2020-07" db="EMBL/GenBank/DDBJ databases">
        <title>Vallitalea pronyensis genome.</title>
        <authorList>
            <person name="Postec A."/>
        </authorList>
    </citation>
    <scope>NUCLEOTIDE SEQUENCE</scope>
    <source>
        <strain evidence="8">FatNI3</strain>
    </source>
</reference>
<dbReference type="SMART" id="SM00304">
    <property type="entry name" value="HAMP"/>
    <property type="match status" value="1"/>
</dbReference>
<dbReference type="Pfam" id="PF00672">
    <property type="entry name" value="HAMP"/>
    <property type="match status" value="1"/>
</dbReference>
<keyword evidence="5" id="KW-1133">Transmembrane helix</keyword>
<evidence type="ECO:0000256" key="1">
    <source>
        <dbReference type="ARBA" id="ARBA00023224"/>
    </source>
</evidence>
<dbReference type="GO" id="GO:0016020">
    <property type="term" value="C:membrane"/>
    <property type="evidence" value="ECO:0007669"/>
    <property type="project" value="InterPro"/>
</dbReference>
<dbReference type="InterPro" id="IPR004089">
    <property type="entry name" value="MCPsignal_dom"/>
</dbReference>
<keyword evidence="5" id="KW-0472">Membrane</keyword>
<dbReference type="PANTHER" id="PTHR32089">
    <property type="entry name" value="METHYL-ACCEPTING CHEMOTAXIS PROTEIN MCPB"/>
    <property type="match status" value="1"/>
</dbReference>
<evidence type="ECO:0000313" key="8">
    <source>
        <dbReference type="EMBL" id="QUI21520.1"/>
    </source>
</evidence>
<dbReference type="Pfam" id="PF00015">
    <property type="entry name" value="MCPsignal"/>
    <property type="match status" value="1"/>
</dbReference>
<dbReference type="AlphaFoldDB" id="A0A8J8SFD4"/>
<feature type="transmembrane region" description="Helical" evidence="5">
    <location>
        <begin position="346"/>
        <end position="371"/>
    </location>
</feature>
<evidence type="ECO:0000259" key="7">
    <source>
        <dbReference type="PROSITE" id="PS50885"/>
    </source>
</evidence>